<sequence length="38" mass="4513">MTVRYISMYVVQTSKHNASMVFRYFGDCFLYIFKHTGA</sequence>
<reference evidence="1" key="2">
    <citation type="journal article" date="2015" name="Data Brief">
        <title>Shoot transcriptome of the giant reed, Arundo donax.</title>
        <authorList>
            <person name="Barrero R.A."/>
            <person name="Guerrero F.D."/>
            <person name="Moolhuijzen P."/>
            <person name="Goolsby J.A."/>
            <person name="Tidwell J."/>
            <person name="Bellgard S.E."/>
            <person name="Bellgard M.I."/>
        </authorList>
    </citation>
    <scope>NUCLEOTIDE SEQUENCE</scope>
    <source>
        <tissue evidence="1">Shoot tissue taken approximately 20 cm above the soil surface</tissue>
    </source>
</reference>
<dbReference type="AlphaFoldDB" id="A0A0A9BEG4"/>
<protein>
    <submittedName>
        <fullName evidence="1">Uncharacterized protein</fullName>
    </submittedName>
</protein>
<evidence type="ECO:0000313" key="1">
    <source>
        <dbReference type="EMBL" id="JAD62379.1"/>
    </source>
</evidence>
<accession>A0A0A9BEG4</accession>
<reference evidence="1" key="1">
    <citation type="submission" date="2014-09" db="EMBL/GenBank/DDBJ databases">
        <authorList>
            <person name="Magalhaes I.L.F."/>
            <person name="Oliveira U."/>
            <person name="Santos F.R."/>
            <person name="Vidigal T.H.D.A."/>
            <person name="Brescovit A.D."/>
            <person name="Santos A.J."/>
        </authorList>
    </citation>
    <scope>NUCLEOTIDE SEQUENCE</scope>
    <source>
        <tissue evidence="1">Shoot tissue taken approximately 20 cm above the soil surface</tissue>
    </source>
</reference>
<proteinExistence type="predicted"/>
<name>A0A0A9BEG4_ARUDO</name>
<organism evidence="1">
    <name type="scientific">Arundo donax</name>
    <name type="common">Giant reed</name>
    <name type="synonym">Donax arundinaceus</name>
    <dbReference type="NCBI Taxonomy" id="35708"/>
    <lineage>
        <taxon>Eukaryota</taxon>
        <taxon>Viridiplantae</taxon>
        <taxon>Streptophyta</taxon>
        <taxon>Embryophyta</taxon>
        <taxon>Tracheophyta</taxon>
        <taxon>Spermatophyta</taxon>
        <taxon>Magnoliopsida</taxon>
        <taxon>Liliopsida</taxon>
        <taxon>Poales</taxon>
        <taxon>Poaceae</taxon>
        <taxon>PACMAD clade</taxon>
        <taxon>Arundinoideae</taxon>
        <taxon>Arundineae</taxon>
        <taxon>Arundo</taxon>
    </lineage>
</organism>
<dbReference type="EMBL" id="GBRH01235516">
    <property type="protein sequence ID" value="JAD62379.1"/>
    <property type="molecule type" value="Transcribed_RNA"/>
</dbReference>